<reference evidence="2 3" key="1">
    <citation type="submission" date="2019-08" db="EMBL/GenBank/DDBJ databases">
        <title>Genomes of Antarctic Bizionia species.</title>
        <authorList>
            <person name="Bowman J.P."/>
        </authorList>
    </citation>
    <scope>NUCLEOTIDE SEQUENCE [LARGE SCALE GENOMIC DNA]</scope>
    <source>
        <strain evidence="2 3">APA-1</strain>
    </source>
</reference>
<dbReference type="EMBL" id="VSKL01000001">
    <property type="protein sequence ID" value="TYB75351.1"/>
    <property type="molecule type" value="Genomic_DNA"/>
</dbReference>
<feature type="transmembrane region" description="Helical" evidence="1">
    <location>
        <begin position="395"/>
        <end position="414"/>
    </location>
</feature>
<dbReference type="Proteomes" id="UP000324358">
    <property type="component" value="Unassembled WGS sequence"/>
</dbReference>
<keyword evidence="1" id="KW-1133">Transmembrane helix</keyword>
<keyword evidence="3" id="KW-1185">Reference proteome</keyword>
<proteinExistence type="predicted"/>
<evidence type="ECO:0000313" key="3">
    <source>
        <dbReference type="Proteomes" id="UP000324358"/>
    </source>
</evidence>
<dbReference type="RefSeq" id="WP_066247611.1">
    <property type="nucleotide sequence ID" value="NZ_VSKL01000001.1"/>
</dbReference>
<keyword evidence="1" id="KW-0812">Transmembrane</keyword>
<accession>A0A5D0R3E8</accession>
<dbReference type="OrthoDB" id="912496at2"/>
<protein>
    <submittedName>
        <fullName evidence="2">Uncharacterized protein</fullName>
    </submittedName>
</protein>
<organism evidence="2 3">
    <name type="scientific">Bizionia algoritergicola</name>
    <dbReference type="NCBI Taxonomy" id="291187"/>
    <lineage>
        <taxon>Bacteria</taxon>
        <taxon>Pseudomonadati</taxon>
        <taxon>Bacteroidota</taxon>
        <taxon>Flavobacteriia</taxon>
        <taxon>Flavobacteriales</taxon>
        <taxon>Flavobacteriaceae</taxon>
        <taxon>Bizionia</taxon>
    </lineage>
</organism>
<name>A0A5D0R3E8_9FLAO</name>
<dbReference type="AlphaFoldDB" id="A0A5D0R3E8"/>
<comment type="caution">
    <text evidence="2">The sequence shown here is derived from an EMBL/GenBank/DDBJ whole genome shotgun (WGS) entry which is preliminary data.</text>
</comment>
<evidence type="ECO:0000313" key="2">
    <source>
        <dbReference type="EMBL" id="TYB75351.1"/>
    </source>
</evidence>
<gene>
    <name evidence="2" type="ORF">ES675_04285</name>
</gene>
<keyword evidence="1" id="KW-0472">Membrane</keyword>
<sequence>MLVLKTRFLKNAMRQKIRFSGLVLVFFIGLSSVSAQKHFALIETERDFPDEKLQEVFPIMDNKSETLALILQTKKGLESYLYNANKERINHISIKKLPSKSDVLVGNAIQGNDYRLFYSNKSESQFSMVQLNFDDGSYQITEDLNLKISGEKILKYISQDDKLYLLTLKRFSSILKLYTFNMAGHVTTRRYDLSNEKIENDNGLTYDLSTLIYQNNVTNKAIEFVDVSVPNSLEAASAITKIYFLDDQLIITNNLYTKFTYKIAINIHEENYTFDKIENIHFKKDDKLVTANSFIIKNHILTTYANGDQVFLDIYKADTSELVKTFTISKDEDISFKNSPIMIENGDFSKLREVEKSSKFIRKISYSNIGVSAFEMDNQYIITLGASEPSNTSSMIIIGYVVGGVVGAAIFAAFESYSETKSTRIQCLFDSEFNHLQGSIPKNGFDQIKAFVDSNNFKTLEKQTVFKFKDSYVWGSFNWTIGHYRLYTFSADEN</sequence>
<evidence type="ECO:0000256" key="1">
    <source>
        <dbReference type="SAM" id="Phobius"/>
    </source>
</evidence>